<feature type="region of interest" description="Disordered" evidence="1">
    <location>
        <begin position="1"/>
        <end position="21"/>
    </location>
</feature>
<dbReference type="AlphaFoldDB" id="A0A0V0RAT5"/>
<evidence type="ECO:0000313" key="3">
    <source>
        <dbReference type="Proteomes" id="UP000054630"/>
    </source>
</evidence>
<evidence type="ECO:0000256" key="1">
    <source>
        <dbReference type="SAM" id="MobiDB-lite"/>
    </source>
</evidence>
<organism evidence="2 3">
    <name type="scientific">Trichinella nelsoni</name>
    <dbReference type="NCBI Taxonomy" id="6336"/>
    <lineage>
        <taxon>Eukaryota</taxon>
        <taxon>Metazoa</taxon>
        <taxon>Ecdysozoa</taxon>
        <taxon>Nematoda</taxon>
        <taxon>Enoplea</taxon>
        <taxon>Dorylaimia</taxon>
        <taxon>Trichinellida</taxon>
        <taxon>Trichinellidae</taxon>
        <taxon>Trichinella</taxon>
    </lineage>
</organism>
<reference evidence="2 3" key="1">
    <citation type="submission" date="2015-01" db="EMBL/GenBank/DDBJ databases">
        <title>Evolution of Trichinella species and genotypes.</title>
        <authorList>
            <person name="Korhonen P.K."/>
            <person name="Edoardo P."/>
            <person name="Giuseppe L.R."/>
            <person name="Gasser R.B."/>
        </authorList>
    </citation>
    <scope>NUCLEOTIDE SEQUENCE [LARGE SCALE GENOMIC DNA]</scope>
    <source>
        <strain evidence="2">ISS37</strain>
    </source>
</reference>
<protein>
    <submittedName>
        <fullName evidence="2">Uncharacterized protein</fullName>
    </submittedName>
</protein>
<name>A0A0V0RAT5_9BILA</name>
<comment type="caution">
    <text evidence="2">The sequence shown here is derived from an EMBL/GenBank/DDBJ whole genome shotgun (WGS) entry which is preliminary data.</text>
</comment>
<keyword evidence="3" id="KW-1185">Reference proteome</keyword>
<dbReference type="Proteomes" id="UP000054630">
    <property type="component" value="Unassembled WGS sequence"/>
</dbReference>
<gene>
    <name evidence="2" type="ORF">T07_3901</name>
</gene>
<feature type="non-terminal residue" evidence="2">
    <location>
        <position position="1"/>
    </location>
</feature>
<dbReference type="EMBL" id="JYDL01001902">
    <property type="protein sequence ID" value="KRX11571.1"/>
    <property type="molecule type" value="Genomic_DNA"/>
</dbReference>
<feature type="non-terminal residue" evidence="2">
    <location>
        <position position="95"/>
    </location>
</feature>
<accession>A0A0V0RAT5</accession>
<evidence type="ECO:0000313" key="2">
    <source>
        <dbReference type="EMBL" id="KRX11571.1"/>
    </source>
</evidence>
<feature type="region of interest" description="Disordered" evidence="1">
    <location>
        <begin position="57"/>
        <end position="95"/>
    </location>
</feature>
<proteinExistence type="predicted"/>
<sequence length="95" mass="9626">LPTMPLGHGSANPAKNGCAAGDPDDPGALVCACGHGFRWPTVCEGYKEDRVSEVRVPDNVHGIPSGPFGARTRDVNGGSDASPPAFHGPTGSTSD</sequence>